<keyword evidence="4" id="KW-0722">Serine protease inhibitor</keyword>
<dbReference type="AlphaFoldDB" id="A0A6P8EEN8"/>
<dbReference type="PRINTS" id="PR00290">
    <property type="entry name" value="KAZALINHBTR"/>
</dbReference>
<evidence type="ECO:0000256" key="5">
    <source>
        <dbReference type="ARBA" id="ARBA00023157"/>
    </source>
</evidence>
<proteinExistence type="predicted"/>
<keyword evidence="2" id="KW-0964">Secreted</keyword>
<organism evidence="8 9">
    <name type="scientific">Clupea harengus</name>
    <name type="common">Atlantic herring</name>
    <dbReference type="NCBI Taxonomy" id="7950"/>
    <lineage>
        <taxon>Eukaryota</taxon>
        <taxon>Metazoa</taxon>
        <taxon>Chordata</taxon>
        <taxon>Craniata</taxon>
        <taxon>Vertebrata</taxon>
        <taxon>Euteleostomi</taxon>
        <taxon>Actinopterygii</taxon>
        <taxon>Neopterygii</taxon>
        <taxon>Teleostei</taxon>
        <taxon>Clupei</taxon>
        <taxon>Clupeiformes</taxon>
        <taxon>Clupeoidei</taxon>
        <taxon>Clupeidae</taxon>
        <taxon>Clupea</taxon>
    </lineage>
</organism>
<gene>
    <name evidence="9" type="primary">LOC116218157</name>
</gene>
<dbReference type="InterPro" id="IPR001239">
    <property type="entry name" value="Prot_inh_Kazal-m"/>
</dbReference>
<dbReference type="OrthoDB" id="126772at2759"/>
<feature type="domain" description="Kazal-like" evidence="7">
    <location>
        <begin position="25"/>
        <end position="83"/>
    </location>
</feature>
<dbReference type="RefSeq" id="XP_031414438.1">
    <property type="nucleotide sequence ID" value="XM_031558578.2"/>
</dbReference>
<evidence type="ECO:0000313" key="8">
    <source>
        <dbReference type="Proteomes" id="UP000515152"/>
    </source>
</evidence>
<reference evidence="9" key="1">
    <citation type="submission" date="2025-08" db="UniProtKB">
        <authorList>
            <consortium name="RefSeq"/>
        </authorList>
    </citation>
    <scope>IDENTIFICATION</scope>
</reference>
<keyword evidence="5" id="KW-1015">Disulfide bond</keyword>
<dbReference type="GO" id="GO:0005576">
    <property type="term" value="C:extracellular region"/>
    <property type="evidence" value="ECO:0007669"/>
    <property type="project" value="UniProtKB-SubCell"/>
</dbReference>
<feature type="non-terminal residue" evidence="9">
    <location>
        <position position="172"/>
    </location>
</feature>
<dbReference type="Gene3D" id="3.30.60.30">
    <property type="match status" value="2"/>
</dbReference>
<dbReference type="Pfam" id="PF00050">
    <property type="entry name" value="Kazal_1"/>
    <property type="match status" value="2"/>
</dbReference>
<dbReference type="GeneID" id="116218157"/>
<keyword evidence="8" id="KW-1185">Reference proteome</keyword>
<dbReference type="Proteomes" id="UP000515152">
    <property type="component" value="Chromosome 21"/>
</dbReference>
<dbReference type="SMART" id="SM00280">
    <property type="entry name" value="KAZAL"/>
    <property type="match status" value="2"/>
</dbReference>
<dbReference type="PROSITE" id="PS51465">
    <property type="entry name" value="KAZAL_2"/>
    <property type="match status" value="2"/>
</dbReference>
<evidence type="ECO:0000256" key="6">
    <source>
        <dbReference type="SAM" id="SignalP"/>
    </source>
</evidence>
<evidence type="ECO:0000313" key="9">
    <source>
        <dbReference type="RefSeq" id="XP_031414438.1"/>
    </source>
</evidence>
<dbReference type="InterPro" id="IPR036058">
    <property type="entry name" value="Kazal_dom_sf"/>
</dbReference>
<dbReference type="PANTHER" id="PTHR47499:SF1">
    <property type="entry name" value="SERINE PROTEASE INHIBITOR KAZAL-TYPE 7"/>
    <property type="match status" value="1"/>
</dbReference>
<feature type="chain" id="PRO_5028145755" evidence="6">
    <location>
        <begin position="22"/>
        <end position="172"/>
    </location>
</feature>
<dbReference type="PROSITE" id="PS00282">
    <property type="entry name" value="KAZAL_1"/>
    <property type="match status" value="1"/>
</dbReference>
<comment type="subcellular location">
    <subcellularLocation>
        <location evidence="1">Secreted</location>
    </subcellularLocation>
</comment>
<protein>
    <submittedName>
        <fullName evidence="9">Double-headed protease inhibitor, submandibular gland-like</fullName>
    </submittedName>
</protein>
<dbReference type="SUPFAM" id="SSF100895">
    <property type="entry name" value="Kazal-type serine protease inhibitors"/>
    <property type="match status" value="2"/>
</dbReference>
<feature type="domain" description="Kazal-like" evidence="7">
    <location>
        <begin position="92"/>
        <end position="150"/>
    </location>
</feature>
<evidence type="ECO:0000256" key="4">
    <source>
        <dbReference type="ARBA" id="ARBA00022900"/>
    </source>
</evidence>
<dbReference type="KEGG" id="char:116218157"/>
<dbReference type="GO" id="GO:0004867">
    <property type="term" value="F:serine-type endopeptidase inhibitor activity"/>
    <property type="evidence" value="ECO:0007669"/>
    <property type="project" value="UniProtKB-KW"/>
</dbReference>
<evidence type="ECO:0000256" key="2">
    <source>
        <dbReference type="ARBA" id="ARBA00022525"/>
    </source>
</evidence>
<dbReference type="PANTHER" id="PTHR47499">
    <property type="entry name" value="SERINE PROTEASE INHIBITOR KAZAL-TYPE 7 SPINK7"/>
    <property type="match status" value="1"/>
</dbReference>
<sequence>MKLSIVISICALLYFSGHTLATSRRRIRVDCHQFKSYGSHCPEEYKPLCGSDGVTYANDCKYCAACREKGSRILVRHRGECKEKKQQPLETEPLSVDCQQFKSYGSYCTLEYNPLCGSNGVTYSNDCNFCAAKREKGSRILVRHRGECKEKKQQPLETEPLSVDCQQFKSYG</sequence>
<accession>A0A6P8EEN8</accession>
<dbReference type="FunFam" id="3.30.60.30:FF:000037">
    <property type="entry name" value="Ovomucoid"/>
    <property type="match status" value="1"/>
</dbReference>
<keyword evidence="3 9" id="KW-0646">Protease inhibitor</keyword>
<feature type="signal peptide" evidence="6">
    <location>
        <begin position="1"/>
        <end position="21"/>
    </location>
</feature>
<name>A0A6P8EEN8_CLUHA</name>
<evidence type="ECO:0000259" key="7">
    <source>
        <dbReference type="PROSITE" id="PS51465"/>
    </source>
</evidence>
<keyword evidence="6" id="KW-0732">Signal</keyword>
<dbReference type="InterPro" id="IPR050159">
    <property type="entry name" value="Kazal-type_SerProtInhib"/>
</dbReference>
<evidence type="ECO:0000256" key="1">
    <source>
        <dbReference type="ARBA" id="ARBA00004613"/>
    </source>
</evidence>
<dbReference type="InterPro" id="IPR002350">
    <property type="entry name" value="Kazal_dom"/>
</dbReference>
<evidence type="ECO:0000256" key="3">
    <source>
        <dbReference type="ARBA" id="ARBA00022690"/>
    </source>
</evidence>